<dbReference type="PATRIC" id="fig|320778.3.peg.4931"/>
<organism evidence="1 2">
    <name type="scientific">Photobacterium ganghwense</name>
    <dbReference type="NCBI Taxonomy" id="320778"/>
    <lineage>
        <taxon>Bacteria</taxon>
        <taxon>Pseudomonadati</taxon>
        <taxon>Pseudomonadota</taxon>
        <taxon>Gammaproteobacteria</taxon>
        <taxon>Vibrionales</taxon>
        <taxon>Vibrionaceae</taxon>
        <taxon>Photobacterium</taxon>
    </lineage>
</organism>
<evidence type="ECO:0000313" key="2">
    <source>
        <dbReference type="Proteomes" id="UP000035909"/>
    </source>
</evidence>
<reference evidence="1 2" key="1">
    <citation type="submission" date="2015-05" db="EMBL/GenBank/DDBJ databases">
        <title>Photobacterium galathea sp. nov.</title>
        <authorList>
            <person name="Machado H."/>
            <person name="Gram L."/>
        </authorList>
    </citation>
    <scope>NUCLEOTIDE SEQUENCE [LARGE SCALE GENOMIC DNA]</scope>
    <source>
        <strain evidence="1 2">DSM 22954</strain>
    </source>
</reference>
<dbReference type="EMBL" id="LDOU01000031">
    <property type="protein sequence ID" value="KLV04890.1"/>
    <property type="molecule type" value="Genomic_DNA"/>
</dbReference>
<keyword evidence="2" id="KW-1185">Reference proteome</keyword>
<gene>
    <name evidence="1" type="ORF">ABT57_23055</name>
</gene>
<dbReference type="AlphaFoldDB" id="A0A0J1GZ41"/>
<name>A0A0J1GZ41_9GAMM</name>
<proteinExistence type="predicted"/>
<protein>
    <submittedName>
        <fullName evidence="1">Uncharacterized protein</fullName>
    </submittedName>
</protein>
<dbReference type="Proteomes" id="UP000035909">
    <property type="component" value="Unassembled WGS sequence"/>
</dbReference>
<accession>A0A0J1GZ41</accession>
<sequence length="68" mass="7237">MLAVMTGRDHLSKREYVCSTGALLDQAATRLDGPGKGNVSGKATVFDKSRLKAEQGYLADAGRPQVTQ</sequence>
<evidence type="ECO:0000313" key="1">
    <source>
        <dbReference type="EMBL" id="KLV04890.1"/>
    </source>
</evidence>
<comment type="caution">
    <text evidence="1">The sequence shown here is derived from an EMBL/GenBank/DDBJ whole genome shotgun (WGS) entry which is preliminary data.</text>
</comment>